<gene>
    <name evidence="2" type="ORF">E2C01_003036</name>
</gene>
<dbReference type="AlphaFoldDB" id="A0A5B7CL34"/>
<keyword evidence="3" id="KW-1185">Reference proteome</keyword>
<sequence length="73" mass="8121">MTQALHASFLSTVIRQPRPGNSTLAQILIQVTRVARSWSRGRRELRTYVSSGPRGVGRHDSAATWPRVGDPRP</sequence>
<evidence type="ECO:0000313" key="3">
    <source>
        <dbReference type="Proteomes" id="UP000324222"/>
    </source>
</evidence>
<organism evidence="2 3">
    <name type="scientific">Portunus trituberculatus</name>
    <name type="common">Swimming crab</name>
    <name type="synonym">Neptunus trituberculatus</name>
    <dbReference type="NCBI Taxonomy" id="210409"/>
    <lineage>
        <taxon>Eukaryota</taxon>
        <taxon>Metazoa</taxon>
        <taxon>Ecdysozoa</taxon>
        <taxon>Arthropoda</taxon>
        <taxon>Crustacea</taxon>
        <taxon>Multicrustacea</taxon>
        <taxon>Malacostraca</taxon>
        <taxon>Eumalacostraca</taxon>
        <taxon>Eucarida</taxon>
        <taxon>Decapoda</taxon>
        <taxon>Pleocyemata</taxon>
        <taxon>Brachyura</taxon>
        <taxon>Eubrachyura</taxon>
        <taxon>Portunoidea</taxon>
        <taxon>Portunidae</taxon>
        <taxon>Portuninae</taxon>
        <taxon>Portunus</taxon>
    </lineage>
</organism>
<reference evidence="2 3" key="1">
    <citation type="submission" date="2019-05" db="EMBL/GenBank/DDBJ databases">
        <title>Another draft genome of Portunus trituberculatus and its Hox gene families provides insights of decapod evolution.</title>
        <authorList>
            <person name="Jeong J.-H."/>
            <person name="Song I."/>
            <person name="Kim S."/>
            <person name="Choi T."/>
            <person name="Kim D."/>
            <person name="Ryu S."/>
            <person name="Kim W."/>
        </authorList>
    </citation>
    <scope>NUCLEOTIDE SEQUENCE [LARGE SCALE GENOMIC DNA]</scope>
    <source>
        <tissue evidence="2">Muscle</tissue>
    </source>
</reference>
<accession>A0A5B7CL34</accession>
<feature type="region of interest" description="Disordered" evidence="1">
    <location>
        <begin position="49"/>
        <end position="73"/>
    </location>
</feature>
<name>A0A5B7CL34_PORTR</name>
<dbReference type="Proteomes" id="UP000324222">
    <property type="component" value="Unassembled WGS sequence"/>
</dbReference>
<proteinExistence type="predicted"/>
<dbReference type="EMBL" id="VSRR010000116">
    <property type="protein sequence ID" value="MPC10402.1"/>
    <property type="molecule type" value="Genomic_DNA"/>
</dbReference>
<evidence type="ECO:0000313" key="2">
    <source>
        <dbReference type="EMBL" id="MPC10402.1"/>
    </source>
</evidence>
<evidence type="ECO:0000256" key="1">
    <source>
        <dbReference type="SAM" id="MobiDB-lite"/>
    </source>
</evidence>
<protein>
    <submittedName>
        <fullName evidence="2">Uncharacterized protein</fullName>
    </submittedName>
</protein>
<comment type="caution">
    <text evidence="2">The sequence shown here is derived from an EMBL/GenBank/DDBJ whole genome shotgun (WGS) entry which is preliminary data.</text>
</comment>